<organism evidence="1 2">
    <name type="scientific">Streptomyces alboflavus</name>
    <dbReference type="NCBI Taxonomy" id="67267"/>
    <lineage>
        <taxon>Bacteria</taxon>
        <taxon>Bacillati</taxon>
        <taxon>Actinomycetota</taxon>
        <taxon>Actinomycetes</taxon>
        <taxon>Kitasatosporales</taxon>
        <taxon>Streptomycetaceae</taxon>
        <taxon>Streptomyces</taxon>
    </lineage>
</organism>
<evidence type="ECO:0000313" key="1">
    <source>
        <dbReference type="EMBL" id="ARX83327.1"/>
    </source>
</evidence>
<dbReference type="Proteomes" id="UP000195880">
    <property type="component" value="Chromosome"/>
</dbReference>
<sequence length="75" mass="7752">MPAALRALAARGVRRAAVASYFTAPGRFATQVADAAPWLAAAPLGAHPALAALLLHRYDQARAAAPVPHRQLTSA</sequence>
<gene>
    <name evidence="1" type="ORF">SMD44_02745</name>
</gene>
<dbReference type="KEGG" id="salf:SMD44_02745"/>
<evidence type="ECO:0000313" key="2">
    <source>
        <dbReference type="Proteomes" id="UP000195880"/>
    </source>
</evidence>
<keyword evidence="2" id="KW-1185">Reference proteome</keyword>
<dbReference type="STRING" id="67267.GCA_000716675_03386"/>
<dbReference type="SUPFAM" id="SSF53800">
    <property type="entry name" value="Chelatase"/>
    <property type="match status" value="1"/>
</dbReference>
<dbReference type="EMBL" id="CP021748">
    <property type="protein sequence ID" value="ARX83327.1"/>
    <property type="molecule type" value="Genomic_DNA"/>
</dbReference>
<protein>
    <submittedName>
        <fullName evidence="1">Sirohydrochlorin ferrochelatase</fullName>
    </submittedName>
</protein>
<dbReference type="eggNOG" id="COG2138">
    <property type="taxonomic scope" value="Bacteria"/>
</dbReference>
<proteinExistence type="predicted"/>
<name>A0A1Z1WA78_9ACTN</name>
<accession>A0A1Z1WA78</accession>
<dbReference type="Gene3D" id="3.40.50.1400">
    <property type="match status" value="1"/>
</dbReference>
<reference evidence="1 2" key="1">
    <citation type="submission" date="2017-05" db="EMBL/GenBank/DDBJ databases">
        <title>Streptomyces alboflavus Genome sequencing and assembly.</title>
        <authorList>
            <person name="Wang Y."/>
            <person name="Du B."/>
            <person name="Ding Y."/>
            <person name="Liu H."/>
            <person name="Hou Q."/>
            <person name="Liu K."/>
            <person name="Wang C."/>
            <person name="Yao L."/>
        </authorList>
    </citation>
    <scope>NUCLEOTIDE SEQUENCE [LARGE SCALE GENOMIC DNA]</scope>
    <source>
        <strain evidence="1 2">MDJK44</strain>
    </source>
</reference>
<dbReference type="AlphaFoldDB" id="A0A1Z1WA78"/>